<organism evidence="1 2">
    <name type="scientific">Deinococcus soli</name>
    <name type="common">ex Cha et al. 2016</name>
    <dbReference type="NCBI Taxonomy" id="1309411"/>
    <lineage>
        <taxon>Bacteria</taxon>
        <taxon>Thermotogati</taxon>
        <taxon>Deinococcota</taxon>
        <taxon>Deinococci</taxon>
        <taxon>Deinococcales</taxon>
        <taxon>Deinococcaceae</taxon>
        <taxon>Deinococcus</taxon>
    </lineage>
</organism>
<evidence type="ECO:0000313" key="2">
    <source>
        <dbReference type="Proteomes" id="UP001185331"/>
    </source>
</evidence>
<protein>
    <submittedName>
        <fullName evidence="1">Uncharacterized protein</fullName>
    </submittedName>
</protein>
<name>A0AAE3XBV9_9DEIO</name>
<dbReference type="Proteomes" id="UP001185331">
    <property type="component" value="Unassembled WGS sequence"/>
</dbReference>
<sequence>MTTSHRSVTLHRPAGTLSVAAYGATRRVEGRTPDGTRVFSFDISPSLLPDARRVTEQALRGEAGTLHLSGWNVTFASNASTEPGAPRRLSLSVPGTAYPWHLTEGADADGLKEQISGFLNLLS</sequence>
<reference evidence="1" key="1">
    <citation type="submission" date="2023-07" db="EMBL/GenBank/DDBJ databases">
        <title>Sorghum-associated microbial communities from plants grown in Nebraska, USA.</title>
        <authorList>
            <person name="Schachtman D."/>
        </authorList>
    </citation>
    <scope>NUCLEOTIDE SEQUENCE</scope>
    <source>
        <strain evidence="1">BE330</strain>
    </source>
</reference>
<dbReference type="EMBL" id="JAVDQK010000005">
    <property type="protein sequence ID" value="MDR6218940.1"/>
    <property type="molecule type" value="Genomic_DNA"/>
</dbReference>
<proteinExistence type="predicted"/>
<evidence type="ECO:0000313" key="1">
    <source>
        <dbReference type="EMBL" id="MDR6218940.1"/>
    </source>
</evidence>
<gene>
    <name evidence="1" type="ORF">J2Y00_002537</name>
</gene>
<accession>A0AAE3XBV9</accession>
<dbReference type="AlphaFoldDB" id="A0AAE3XBV9"/>
<comment type="caution">
    <text evidence="1">The sequence shown here is derived from an EMBL/GenBank/DDBJ whole genome shotgun (WGS) entry which is preliminary data.</text>
</comment>
<dbReference type="RefSeq" id="WP_309853795.1">
    <property type="nucleotide sequence ID" value="NZ_JAVDQJ010000004.1"/>
</dbReference>